<keyword evidence="5" id="KW-1185">Reference proteome</keyword>
<dbReference type="EMBL" id="QSCF01000026">
    <property type="protein sequence ID" value="RGX77474.1"/>
    <property type="molecule type" value="Genomic_DNA"/>
</dbReference>
<dbReference type="AlphaFoldDB" id="A0A1M6JBN7"/>
<proteinExistence type="inferred from homology"/>
<dbReference type="GeneID" id="92713858"/>
<accession>A0A1M6JBN7</accession>
<gene>
    <name evidence="3" type="ORF">DXA68_15305</name>
    <name evidence="4" type="ORF">SAMN05444350_12829</name>
</gene>
<dbReference type="PANTHER" id="PTHR36565:SF1">
    <property type="entry name" value="UPF0332 PROTEIN TM_1000"/>
    <property type="match status" value="1"/>
</dbReference>
<dbReference type="InterPro" id="IPR052226">
    <property type="entry name" value="UPF0332_toxin"/>
</dbReference>
<dbReference type="eggNOG" id="COG1895">
    <property type="taxonomic scope" value="Bacteria"/>
</dbReference>
<name>A0A1M6JBN7_9BACE</name>
<dbReference type="Proteomes" id="UP000184192">
    <property type="component" value="Unassembled WGS sequence"/>
</dbReference>
<feature type="domain" description="HEPN" evidence="2">
    <location>
        <begin position="16"/>
        <end position="128"/>
    </location>
</feature>
<dbReference type="RefSeq" id="WP_007667786.1">
    <property type="nucleotide sequence ID" value="NZ_CABMFG010000026.1"/>
</dbReference>
<dbReference type="PANTHER" id="PTHR36565">
    <property type="entry name" value="UPF0332 PROTEIN TM_1000"/>
    <property type="match status" value="1"/>
</dbReference>
<sequence>MSLSEEERNALVTLQMEKARTFLQQADEMYVLKYWDIASNRYYYACFHAVQALLIKHGLTCRTHDGLIGCFGLNFIKTGIISSHLGSFLSRIEQLRQKGDYNCLYSISEEEISAMRAPARELVEKIKELI</sequence>
<comment type="similarity">
    <text evidence="1">Belongs to the UPF0332 family.</text>
</comment>
<evidence type="ECO:0000313" key="3">
    <source>
        <dbReference type="EMBL" id="RGX77474.1"/>
    </source>
</evidence>
<reference evidence="5" key="2">
    <citation type="submission" date="2016-11" db="EMBL/GenBank/DDBJ databases">
        <authorList>
            <person name="Varghese N."/>
            <person name="Submissions S."/>
        </authorList>
    </citation>
    <scope>NUCLEOTIDE SEQUENCE [LARGE SCALE GENOMIC DNA]</scope>
    <source>
        <strain evidence="5">DSM 26884</strain>
    </source>
</reference>
<organism evidence="4 5">
    <name type="scientific">Bacteroides stercorirosoris</name>
    <dbReference type="NCBI Taxonomy" id="871324"/>
    <lineage>
        <taxon>Bacteria</taxon>
        <taxon>Pseudomonadati</taxon>
        <taxon>Bacteroidota</taxon>
        <taxon>Bacteroidia</taxon>
        <taxon>Bacteroidales</taxon>
        <taxon>Bacteroidaceae</taxon>
        <taxon>Bacteroides</taxon>
    </lineage>
</organism>
<evidence type="ECO:0000313" key="4">
    <source>
        <dbReference type="EMBL" id="SHJ44042.1"/>
    </source>
</evidence>
<reference evidence="4" key="1">
    <citation type="submission" date="2016-11" db="EMBL/GenBank/DDBJ databases">
        <authorList>
            <person name="Jaros S."/>
            <person name="Januszkiewicz K."/>
            <person name="Wedrychowicz H."/>
        </authorList>
    </citation>
    <scope>NUCLEOTIDE SEQUENCE [LARGE SCALE GENOMIC DNA]</scope>
    <source>
        <strain evidence="4">DSM 26884</strain>
    </source>
</reference>
<dbReference type="Gene3D" id="1.20.120.330">
    <property type="entry name" value="Nucleotidyltransferases domain 2"/>
    <property type="match status" value="1"/>
</dbReference>
<dbReference type="InterPro" id="IPR007842">
    <property type="entry name" value="HEPN_dom"/>
</dbReference>
<dbReference type="EMBL" id="FQZN01000028">
    <property type="protein sequence ID" value="SHJ44042.1"/>
    <property type="molecule type" value="Genomic_DNA"/>
</dbReference>
<dbReference type="Proteomes" id="UP000286075">
    <property type="component" value="Unassembled WGS sequence"/>
</dbReference>
<protein>
    <submittedName>
        <fullName evidence="3">HEPN domain-containing protein</fullName>
    </submittedName>
    <submittedName>
        <fullName evidence="4">Uncharacterized protein, contains HEPN domain, UPF0332 family</fullName>
    </submittedName>
</protein>
<reference evidence="3 6" key="3">
    <citation type="submission" date="2018-08" db="EMBL/GenBank/DDBJ databases">
        <title>A genome reference for cultivated species of the human gut microbiota.</title>
        <authorList>
            <person name="Zou Y."/>
            <person name="Xue W."/>
            <person name="Luo G."/>
        </authorList>
    </citation>
    <scope>NUCLEOTIDE SEQUENCE [LARGE SCALE GENOMIC DNA]</scope>
    <source>
        <strain evidence="3 6">OF03-9BH</strain>
    </source>
</reference>
<dbReference type="OrthoDB" id="1494057at2"/>
<dbReference type="Pfam" id="PF05168">
    <property type="entry name" value="HEPN"/>
    <property type="match status" value="1"/>
</dbReference>
<evidence type="ECO:0000259" key="2">
    <source>
        <dbReference type="Pfam" id="PF05168"/>
    </source>
</evidence>
<evidence type="ECO:0000313" key="5">
    <source>
        <dbReference type="Proteomes" id="UP000184192"/>
    </source>
</evidence>
<evidence type="ECO:0000313" key="6">
    <source>
        <dbReference type="Proteomes" id="UP000286075"/>
    </source>
</evidence>
<evidence type="ECO:0000256" key="1">
    <source>
        <dbReference type="ARBA" id="ARBA00038248"/>
    </source>
</evidence>